<evidence type="ECO:0000256" key="3">
    <source>
        <dbReference type="ARBA" id="ARBA00005995"/>
    </source>
</evidence>
<dbReference type="PRINTS" id="PR00757">
    <property type="entry name" value="AMINEOXDASEF"/>
</dbReference>
<keyword evidence="7" id="KW-0285">Flavoprotein</keyword>
<keyword evidence="7" id="KW-0472">Membrane</keyword>
<dbReference type="GO" id="GO:0005741">
    <property type="term" value="C:mitochondrial outer membrane"/>
    <property type="evidence" value="ECO:0007669"/>
    <property type="project" value="UniProtKB-SubCell"/>
</dbReference>
<dbReference type="InterPro" id="IPR050703">
    <property type="entry name" value="Flavin_MAO"/>
</dbReference>
<keyword evidence="10" id="KW-1185">Reference proteome</keyword>
<comment type="catalytic activity">
    <reaction evidence="5">
        <text>a secondary aliphatic amine + O2 + H2O = a primary amine + an aldehyde + H2O2</text>
        <dbReference type="Rhea" id="RHEA:26414"/>
        <dbReference type="ChEBI" id="CHEBI:15377"/>
        <dbReference type="ChEBI" id="CHEBI:15379"/>
        <dbReference type="ChEBI" id="CHEBI:16240"/>
        <dbReference type="ChEBI" id="CHEBI:17478"/>
        <dbReference type="ChEBI" id="CHEBI:58855"/>
        <dbReference type="ChEBI" id="CHEBI:65296"/>
        <dbReference type="EC" id="1.4.3.4"/>
    </reaction>
</comment>
<dbReference type="EMBL" id="MRZV01000175">
    <property type="protein sequence ID" value="PIK56470.1"/>
    <property type="molecule type" value="Genomic_DNA"/>
</dbReference>
<dbReference type="SUPFAM" id="SSF51905">
    <property type="entry name" value="FAD/NAD(P)-binding domain"/>
    <property type="match status" value="1"/>
</dbReference>
<evidence type="ECO:0000256" key="5">
    <source>
        <dbReference type="ARBA" id="ARBA00048448"/>
    </source>
</evidence>
<evidence type="ECO:0000313" key="10">
    <source>
        <dbReference type="Proteomes" id="UP000230750"/>
    </source>
</evidence>
<comment type="similarity">
    <text evidence="3 7">Belongs to the flavin monoamine oxidase family.</text>
</comment>
<name>A0A2G8L8K1_STIJA</name>
<dbReference type="InterPro" id="IPR036188">
    <property type="entry name" value="FAD/NAD-bd_sf"/>
</dbReference>
<dbReference type="OrthoDB" id="7777654at2759"/>
<keyword evidence="7" id="KW-0812">Transmembrane</keyword>
<dbReference type="EC" id="1.4.3.-" evidence="7"/>
<comment type="subcellular location">
    <subcellularLocation>
        <location evidence="2">Mitochondrion outer membrane</location>
        <topology evidence="2">Single-pass type IV membrane protein</topology>
        <orientation evidence="2">Cytoplasmic side</orientation>
    </subcellularLocation>
</comment>
<organism evidence="9 10">
    <name type="scientific">Stichopus japonicus</name>
    <name type="common">Sea cucumber</name>
    <dbReference type="NCBI Taxonomy" id="307972"/>
    <lineage>
        <taxon>Eukaryota</taxon>
        <taxon>Metazoa</taxon>
        <taxon>Echinodermata</taxon>
        <taxon>Eleutherozoa</taxon>
        <taxon>Echinozoa</taxon>
        <taxon>Holothuroidea</taxon>
        <taxon>Aspidochirotacea</taxon>
        <taxon>Aspidochirotida</taxon>
        <taxon>Stichopodidae</taxon>
        <taxon>Apostichopus</taxon>
    </lineage>
</organism>
<evidence type="ECO:0000256" key="4">
    <source>
        <dbReference type="ARBA" id="ARBA00023002"/>
    </source>
</evidence>
<feature type="domain" description="Amine oxidase" evidence="8">
    <location>
        <begin position="4"/>
        <end position="184"/>
    </location>
</feature>
<accession>A0A2G8L8K1</accession>
<dbReference type="Proteomes" id="UP000230750">
    <property type="component" value="Unassembled WGS sequence"/>
</dbReference>
<comment type="cofactor">
    <cofactor evidence="1 7">
        <name>FAD</name>
        <dbReference type="ChEBI" id="CHEBI:57692"/>
    </cofactor>
</comment>
<reference evidence="9 10" key="1">
    <citation type="journal article" date="2017" name="PLoS Biol.">
        <title>The sea cucumber genome provides insights into morphological evolution and visceral regeneration.</title>
        <authorList>
            <person name="Zhang X."/>
            <person name="Sun L."/>
            <person name="Yuan J."/>
            <person name="Sun Y."/>
            <person name="Gao Y."/>
            <person name="Zhang L."/>
            <person name="Li S."/>
            <person name="Dai H."/>
            <person name="Hamel J.F."/>
            <person name="Liu C."/>
            <person name="Yu Y."/>
            <person name="Liu S."/>
            <person name="Lin W."/>
            <person name="Guo K."/>
            <person name="Jin S."/>
            <person name="Xu P."/>
            <person name="Storey K.B."/>
            <person name="Huan P."/>
            <person name="Zhang T."/>
            <person name="Zhou Y."/>
            <person name="Zhang J."/>
            <person name="Lin C."/>
            <person name="Li X."/>
            <person name="Xing L."/>
            <person name="Huo D."/>
            <person name="Sun M."/>
            <person name="Wang L."/>
            <person name="Mercier A."/>
            <person name="Li F."/>
            <person name="Yang H."/>
            <person name="Xiang J."/>
        </authorList>
    </citation>
    <scope>NUCLEOTIDE SEQUENCE [LARGE SCALE GENOMIC DNA]</scope>
    <source>
        <strain evidence="9">Shaxun</strain>
        <tissue evidence="9">Muscle</tissue>
    </source>
</reference>
<dbReference type="PANTHER" id="PTHR43563:SF14">
    <property type="entry name" value="AMINE OXIDASE"/>
    <property type="match status" value="1"/>
</dbReference>
<feature type="binding site" evidence="6">
    <location>
        <position position="79"/>
    </location>
    <ligand>
        <name>substrate</name>
    </ligand>
</feature>
<gene>
    <name evidence="9" type="ORF">BSL78_06633</name>
</gene>
<keyword evidence="7" id="KW-1133">Transmembrane helix</keyword>
<proteinExistence type="inferred from homology"/>
<sequence>MDYKPSIPLTRQSLANRSPVGHLFKFIITYKKAFWRENGFSGEIVGNGGAPVIPGCDTGPIQLIYDSVTGYGNPALVGFYANAWQWRLVDLEVRKASVLKHLTEFLGEEAANPIHFIDKDWTIEPFNGGCPVNTATTSALSFFFDGIRTPHDRVHWAGTESATQWNGYLSGAVQSGMRAADEVLTRLTPEIKLDGLLQELDNKFPEPSSSSVRGAVVMVAGSAMLAGLCMFMYWYLA</sequence>
<dbReference type="InterPro" id="IPR001613">
    <property type="entry name" value="Flavin_amine_oxidase"/>
</dbReference>
<evidence type="ECO:0000256" key="7">
    <source>
        <dbReference type="RuleBase" id="RU362067"/>
    </source>
</evidence>
<keyword evidence="4 7" id="KW-0560">Oxidoreductase</keyword>
<dbReference type="Pfam" id="PF01593">
    <property type="entry name" value="Amino_oxidase"/>
    <property type="match status" value="1"/>
</dbReference>
<evidence type="ECO:0000256" key="6">
    <source>
        <dbReference type="PIRSR" id="PIRSR601613-1"/>
    </source>
</evidence>
<dbReference type="Gene3D" id="3.50.50.60">
    <property type="entry name" value="FAD/NAD(P)-binding domain"/>
    <property type="match status" value="1"/>
</dbReference>
<protein>
    <recommendedName>
        <fullName evidence="7">Amine oxidase</fullName>
        <ecNumber evidence="7">1.4.3.-</ecNumber>
    </recommendedName>
</protein>
<evidence type="ECO:0000313" key="9">
    <source>
        <dbReference type="EMBL" id="PIK56470.1"/>
    </source>
</evidence>
<dbReference type="GO" id="GO:0008131">
    <property type="term" value="F:primary methylamine oxidase activity"/>
    <property type="evidence" value="ECO:0007669"/>
    <property type="project" value="UniProtKB-ARBA"/>
</dbReference>
<evidence type="ECO:0000259" key="8">
    <source>
        <dbReference type="Pfam" id="PF01593"/>
    </source>
</evidence>
<evidence type="ECO:0000256" key="1">
    <source>
        <dbReference type="ARBA" id="ARBA00001974"/>
    </source>
</evidence>
<comment type="caution">
    <text evidence="9">The sequence shown here is derived from an EMBL/GenBank/DDBJ whole genome shotgun (WGS) entry which is preliminary data.</text>
</comment>
<feature type="binding site" evidence="6">
    <location>
        <position position="160"/>
    </location>
    <ligand>
        <name>FAD</name>
        <dbReference type="ChEBI" id="CHEBI:57692"/>
    </ligand>
</feature>
<dbReference type="AlphaFoldDB" id="A0A2G8L8K1"/>
<feature type="transmembrane region" description="Helical" evidence="7">
    <location>
        <begin position="215"/>
        <end position="236"/>
    </location>
</feature>
<dbReference type="SUPFAM" id="SSF54373">
    <property type="entry name" value="FAD-linked reductases, C-terminal domain"/>
    <property type="match status" value="1"/>
</dbReference>
<evidence type="ECO:0000256" key="2">
    <source>
        <dbReference type="ARBA" id="ARBA00004362"/>
    </source>
</evidence>
<dbReference type="GO" id="GO:0097621">
    <property type="term" value="F:monoamine oxidase activity"/>
    <property type="evidence" value="ECO:0007669"/>
    <property type="project" value="UniProtKB-EC"/>
</dbReference>
<keyword evidence="7" id="KW-0274">FAD</keyword>
<dbReference type="Gene3D" id="3.90.660.10">
    <property type="match status" value="1"/>
</dbReference>
<dbReference type="STRING" id="307972.A0A2G8L8K1"/>
<dbReference type="InterPro" id="IPR002937">
    <property type="entry name" value="Amino_oxidase"/>
</dbReference>
<dbReference type="PANTHER" id="PTHR43563">
    <property type="entry name" value="AMINE OXIDASE"/>
    <property type="match status" value="1"/>
</dbReference>